<comment type="catalytic activity">
    <reaction evidence="8">
        <text>L-threonyl-[protein] + ATP = O-phospho-L-threonyl-[protein] + ADP + H(+)</text>
        <dbReference type="Rhea" id="RHEA:46608"/>
        <dbReference type="Rhea" id="RHEA-COMP:11060"/>
        <dbReference type="Rhea" id="RHEA-COMP:11605"/>
        <dbReference type="ChEBI" id="CHEBI:15378"/>
        <dbReference type="ChEBI" id="CHEBI:30013"/>
        <dbReference type="ChEBI" id="CHEBI:30616"/>
        <dbReference type="ChEBI" id="CHEBI:61977"/>
        <dbReference type="ChEBI" id="CHEBI:456216"/>
        <dbReference type="EC" id="2.7.11.1"/>
    </reaction>
</comment>
<evidence type="ECO:0000256" key="11">
    <source>
        <dbReference type="RuleBase" id="RU000304"/>
    </source>
</evidence>
<keyword evidence="5 10" id="KW-0547">Nucleotide-binding</keyword>
<comment type="similarity">
    <text evidence="1">Belongs to the protein kinase superfamily. CK1 Ser/Thr protein kinase family. Casein kinase I subfamily.</text>
</comment>
<evidence type="ECO:0000256" key="7">
    <source>
        <dbReference type="ARBA" id="ARBA00022840"/>
    </source>
</evidence>
<dbReference type="EC" id="2.7.11.1" evidence="2"/>
<dbReference type="AlphaFoldDB" id="A0AAJ5YZ69"/>
<protein>
    <recommendedName>
        <fullName evidence="2">non-specific serine/threonine protein kinase</fullName>
        <ecNumber evidence="2">2.7.11.1</ecNumber>
    </recommendedName>
</protein>
<feature type="domain" description="Protein kinase" evidence="13">
    <location>
        <begin position="3"/>
        <end position="272"/>
    </location>
</feature>
<evidence type="ECO:0000256" key="4">
    <source>
        <dbReference type="ARBA" id="ARBA00022679"/>
    </source>
</evidence>
<evidence type="ECO:0000256" key="6">
    <source>
        <dbReference type="ARBA" id="ARBA00022777"/>
    </source>
</evidence>
<evidence type="ECO:0000256" key="5">
    <source>
        <dbReference type="ARBA" id="ARBA00022741"/>
    </source>
</evidence>
<dbReference type="Pfam" id="PF00069">
    <property type="entry name" value="Pkinase"/>
    <property type="match status" value="1"/>
</dbReference>
<dbReference type="PROSITE" id="PS00108">
    <property type="entry name" value="PROTEIN_KINASE_ST"/>
    <property type="match status" value="1"/>
</dbReference>
<dbReference type="InterPro" id="IPR011009">
    <property type="entry name" value="Kinase-like_dom_sf"/>
</dbReference>
<organism evidence="14 15">
    <name type="scientific">Malassezia arunalokei</name>
    <dbReference type="NCBI Taxonomy" id="1514897"/>
    <lineage>
        <taxon>Eukaryota</taxon>
        <taxon>Fungi</taxon>
        <taxon>Dikarya</taxon>
        <taxon>Basidiomycota</taxon>
        <taxon>Ustilaginomycotina</taxon>
        <taxon>Malasseziomycetes</taxon>
        <taxon>Malasseziales</taxon>
        <taxon>Malasseziaceae</taxon>
        <taxon>Malassezia</taxon>
    </lineage>
</organism>
<sequence>MQYRIGKKIGSGSFGDIYLGVNIISGEEVAIKLESIKAKHPQLEYEAKVYKTLAGGVGVPFVRWFGQECDYHAMVIDLLGPSLEDLFNFCNRRFSLKTVLLLADQMISRVEYIHSRNFIHRDIKPDNFLMGIGKRGNQVNVIDFGLAKKYRDPKTHLHIPYRENKNLTGTARYTSINTHLGVEQSRRDDLESLGYVLMYFLRGSLPWQGLKAATKKQKYERIMEKKMMTPTESLCRGFPTEMAIYLNCCRSLRFDDRPDYSYLRKLFRDLFVREGYQYDYVYDWSIQPRDRVEQPSRGLAPPTGTVEEQTQQKAAAGQAQRRRVLPQDQAAGITESAARAPIMPSTADYARMPAALTGERGTADAPNVVNATASGVMGNGAPVYANDAQPLNEAEWR</sequence>
<keyword evidence="15" id="KW-1185">Reference proteome</keyword>
<evidence type="ECO:0000256" key="2">
    <source>
        <dbReference type="ARBA" id="ARBA00012513"/>
    </source>
</evidence>
<evidence type="ECO:0000259" key="13">
    <source>
        <dbReference type="PROSITE" id="PS50011"/>
    </source>
</evidence>
<comment type="catalytic activity">
    <reaction evidence="9">
        <text>L-seryl-[protein] + ATP = O-phospho-L-seryl-[protein] + ADP + H(+)</text>
        <dbReference type="Rhea" id="RHEA:17989"/>
        <dbReference type="Rhea" id="RHEA-COMP:9863"/>
        <dbReference type="Rhea" id="RHEA-COMP:11604"/>
        <dbReference type="ChEBI" id="CHEBI:15378"/>
        <dbReference type="ChEBI" id="CHEBI:29999"/>
        <dbReference type="ChEBI" id="CHEBI:30616"/>
        <dbReference type="ChEBI" id="CHEBI:83421"/>
        <dbReference type="ChEBI" id="CHEBI:456216"/>
        <dbReference type="EC" id="2.7.11.1"/>
    </reaction>
</comment>
<dbReference type="GO" id="GO:0004674">
    <property type="term" value="F:protein serine/threonine kinase activity"/>
    <property type="evidence" value="ECO:0007669"/>
    <property type="project" value="UniProtKB-KW"/>
</dbReference>
<dbReference type="InterPro" id="IPR050235">
    <property type="entry name" value="CK1_Ser-Thr_kinase"/>
</dbReference>
<proteinExistence type="inferred from homology"/>
<dbReference type="EMBL" id="CP119917">
    <property type="protein sequence ID" value="WFD15104.1"/>
    <property type="molecule type" value="Genomic_DNA"/>
</dbReference>
<keyword evidence="7 10" id="KW-0067">ATP-binding</keyword>
<evidence type="ECO:0000313" key="15">
    <source>
        <dbReference type="Proteomes" id="UP001217582"/>
    </source>
</evidence>
<evidence type="ECO:0000256" key="12">
    <source>
        <dbReference type="SAM" id="MobiDB-lite"/>
    </source>
</evidence>
<feature type="binding site" evidence="10">
    <location>
        <position position="32"/>
    </location>
    <ligand>
        <name>ATP</name>
        <dbReference type="ChEBI" id="CHEBI:30616"/>
    </ligand>
</feature>
<dbReference type="InterPro" id="IPR017441">
    <property type="entry name" value="Protein_kinase_ATP_BS"/>
</dbReference>
<gene>
    <name evidence="14" type="primary">HRR25</name>
    <name evidence="14" type="ORF">MARU1_001119</name>
</gene>
<dbReference type="SMART" id="SM00220">
    <property type="entry name" value="S_TKc"/>
    <property type="match status" value="1"/>
</dbReference>
<dbReference type="InterPro" id="IPR000719">
    <property type="entry name" value="Prot_kinase_dom"/>
</dbReference>
<name>A0AAJ5YZ69_9BASI</name>
<dbReference type="Gene3D" id="1.10.510.10">
    <property type="entry name" value="Transferase(Phosphotransferase) domain 1"/>
    <property type="match status" value="1"/>
</dbReference>
<evidence type="ECO:0000256" key="8">
    <source>
        <dbReference type="ARBA" id="ARBA00047899"/>
    </source>
</evidence>
<dbReference type="FunFam" id="1.10.510.10:FF:000159">
    <property type="entry name" value="Casein kinase I hhp1"/>
    <property type="match status" value="1"/>
</dbReference>
<keyword evidence="3 11" id="KW-0723">Serine/threonine-protein kinase</keyword>
<dbReference type="Proteomes" id="UP001217582">
    <property type="component" value="Chromosome 2"/>
</dbReference>
<feature type="region of interest" description="Disordered" evidence="12">
    <location>
        <begin position="293"/>
        <end position="324"/>
    </location>
</feature>
<dbReference type="GO" id="GO:0005524">
    <property type="term" value="F:ATP binding"/>
    <property type="evidence" value="ECO:0007669"/>
    <property type="project" value="UniProtKB-UniRule"/>
</dbReference>
<evidence type="ECO:0000256" key="9">
    <source>
        <dbReference type="ARBA" id="ARBA00048679"/>
    </source>
</evidence>
<dbReference type="PROSITE" id="PS00107">
    <property type="entry name" value="PROTEIN_KINASE_ATP"/>
    <property type="match status" value="1"/>
</dbReference>
<accession>A0AAJ5YZ69</accession>
<feature type="region of interest" description="Disordered" evidence="12">
    <location>
        <begin position="375"/>
        <end position="397"/>
    </location>
</feature>
<evidence type="ECO:0000256" key="10">
    <source>
        <dbReference type="PROSITE-ProRule" id="PRU10141"/>
    </source>
</evidence>
<dbReference type="FunFam" id="3.30.200.20:FF:000538">
    <property type="entry name" value="Putative Casein kinase I"/>
    <property type="match status" value="1"/>
</dbReference>
<dbReference type="PROSITE" id="PS50011">
    <property type="entry name" value="PROTEIN_KINASE_DOM"/>
    <property type="match status" value="1"/>
</dbReference>
<evidence type="ECO:0000313" key="14">
    <source>
        <dbReference type="EMBL" id="WFD15104.1"/>
    </source>
</evidence>
<dbReference type="InterPro" id="IPR008271">
    <property type="entry name" value="Ser/Thr_kinase_AS"/>
</dbReference>
<dbReference type="SUPFAM" id="SSF56112">
    <property type="entry name" value="Protein kinase-like (PK-like)"/>
    <property type="match status" value="1"/>
</dbReference>
<evidence type="ECO:0000256" key="1">
    <source>
        <dbReference type="ARBA" id="ARBA00005926"/>
    </source>
</evidence>
<reference evidence="14 15" key="1">
    <citation type="submission" date="2023-03" db="EMBL/GenBank/DDBJ databases">
        <title>Mating type loci evolution in Malassezia.</title>
        <authorList>
            <person name="Coelho M.A."/>
        </authorList>
    </citation>
    <scope>NUCLEOTIDE SEQUENCE [LARGE SCALE GENOMIC DNA]</scope>
    <source>
        <strain evidence="14 15">CBS 13387</strain>
    </source>
</reference>
<keyword evidence="4 14" id="KW-0808">Transferase</keyword>
<dbReference type="PANTHER" id="PTHR11909">
    <property type="entry name" value="CASEIN KINASE-RELATED"/>
    <property type="match status" value="1"/>
</dbReference>
<evidence type="ECO:0000256" key="3">
    <source>
        <dbReference type="ARBA" id="ARBA00022527"/>
    </source>
</evidence>
<keyword evidence="6 14" id="KW-0418">Kinase</keyword>
<dbReference type="CDD" id="cd14125">
    <property type="entry name" value="STKc_CK1_delta_epsilon"/>
    <property type="match status" value="1"/>
</dbReference>